<gene>
    <name evidence="1" type="ORF">A374_01454</name>
</gene>
<dbReference type="PATRIC" id="fig|1196324.3.peg.289"/>
<sequence length="154" mass="18027">MENKMELLSKEYVVEHGVDFDEKLWFTSYSDEVLDNPEDEGGKPFTGLAYELYGNGNLAYYCYYKNGFLEGYYVKFHQNKNVKAIDYMVKGQTRGIGRIWYESGELKHEGEYKFGICLKYTEWDQQGNIINQKVAPTKGELELVSRISDWVDHE</sequence>
<protein>
    <recommendedName>
        <fullName evidence="3">MORN repeat-containing protein</fullName>
    </recommendedName>
</protein>
<dbReference type="AlphaFoldDB" id="I8UJZ3"/>
<accession>I8UJZ3</accession>
<proteinExistence type="predicted"/>
<dbReference type="RefSeq" id="WP_007200393.1">
    <property type="nucleotide sequence ID" value="NZ_AKKV01000012.1"/>
</dbReference>
<keyword evidence="2" id="KW-1185">Reference proteome</keyword>
<evidence type="ECO:0008006" key="3">
    <source>
        <dbReference type="Google" id="ProtNLM"/>
    </source>
</evidence>
<dbReference type="STRING" id="1196324.A374_01454"/>
<dbReference type="eggNOG" id="COG2849">
    <property type="taxonomic scope" value="Bacteria"/>
</dbReference>
<organism evidence="1 2">
    <name type="scientific">Fictibacillus macauensis ZFHKF-1</name>
    <dbReference type="NCBI Taxonomy" id="1196324"/>
    <lineage>
        <taxon>Bacteria</taxon>
        <taxon>Bacillati</taxon>
        <taxon>Bacillota</taxon>
        <taxon>Bacilli</taxon>
        <taxon>Bacillales</taxon>
        <taxon>Fictibacillaceae</taxon>
        <taxon>Fictibacillus</taxon>
    </lineage>
</organism>
<evidence type="ECO:0000313" key="1">
    <source>
        <dbReference type="EMBL" id="EIT87205.1"/>
    </source>
</evidence>
<dbReference type="EMBL" id="AKKV01000012">
    <property type="protein sequence ID" value="EIT87205.1"/>
    <property type="molecule type" value="Genomic_DNA"/>
</dbReference>
<dbReference type="Proteomes" id="UP000004080">
    <property type="component" value="Unassembled WGS sequence"/>
</dbReference>
<dbReference type="OrthoDB" id="517576at2"/>
<dbReference type="SUPFAM" id="SSF82185">
    <property type="entry name" value="Histone H3 K4-specific methyltransferase SET7/9 N-terminal domain"/>
    <property type="match status" value="1"/>
</dbReference>
<name>I8UJZ3_9BACL</name>
<dbReference type="Gene3D" id="3.90.930.1">
    <property type="match status" value="1"/>
</dbReference>
<reference evidence="1 2" key="1">
    <citation type="journal article" date="2012" name="J. Bacteriol.">
        <title>Genome of Bacillus macauensis ZFHKF-1, a Long-Chain-Forming Bacterium.</title>
        <authorList>
            <person name="Cai L."/>
            <person name="Zhang T."/>
        </authorList>
    </citation>
    <scope>NUCLEOTIDE SEQUENCE [LARGE SCALE GENOMIC DNA]</scope>
    <source>
        <strain evidence="1 2">ZFHKF-1</strain>
    </source>
</reference>
<evidence type="ECO:0000313" key="2">
    <source>
        <dbReference type="Proteomes" id="UP000004080"/>
    </source>
</evidence>
<comment type="caution">
    <text evidence="1">The sequence shown here is derived from an EMBL/GenBank/DDBJ whole genome shotgun (WGS) entry which is preliminary data.</text>
</comment>